<dbReference type="Proteomes" id="UP001147746">
    <property type="component" value="Unassembled WGS sequence"/>
</dbReference>
<feature type="transmembrane region" description="Helical" evidence="4">
    <location>
        <begin position="180"/>
        <end position="199"/>
    </location>
</feature>
<feature type="transmembrane region" description="Helical" evidence="4">
    <location>
        <begin position="371"/>
        <end position="395"/>
    </location>
</feature>
<name>A0A9W9TZM1_9EURO</name>
<reference evidence="5" key="2">
    <citation type="journal article" date="2023" name="IMA Fungus">
        <title>Comparative genomic study of the Penicillium genus elucidates a diverse pangenome and 15 lateral gene transfer events.</title>
        <authorList>
            <person name="Petersen C."/>
            <person name="Sorensen T."/>
            <person name="Nielsen M.R."/>
            <person name="Sondergaard T.E."/>
            <person name="Sorensen J.L."/>
            <person name="Fitzpatrick D.A."/>
            <person name="Frisvad J.C."/>
            <person name="Nielsen K.L."/>
        </authorList>
    </citation>
    <scope>NUCLEOTIDE SEQUENCE</scope>
    <source>
        <strain evidence="5">IBT 21472</strain>
    </source>
</reference>
<comment type="subcellular location">
    <subcellularLocation>
        <location evidence="1">Membrane</location>
        <topology evidence="1">Multi-pass membrane protein</topology>
    </subcellularLocation>
</comment>
<comment type="similarity">
    <text evidence="2">Belongs to the major facilitator superfamily. Monocarboxylate porter (TC 2.A.1.13) family.</text>
</comment>
<feature type="transmembrane region" description="Helical" evidence="4">
    <location>
        <begin position="122"/>
        <end position="141"/>
    </location>
</feature>
<keyword evidence="4" id="KW-1133">Transmembrane helix</keyword>
<proteinExistence type="inferred from homology"/>
<comment type="caution">
    <text evidence="5">The sequence shown here is derived from an EMBL/GenBank/DDBJ whole genome shotgun (WGS) entry which is preliminary data.</text>
</comment>
<accession>A0A9W9TZM1</accession>
<reference evidence="5" key="1">
    <citation type="submission" date="2022-12" db="EMBL/GenBank/DDBJ databases">
        <authorList>
            <person name="Petersen C."/>
        </authorList>
    </citation>
    <scope>NUCLEOTIDE SEQUENCE</scope>
    <source>
        <strain evidence="5">IBT 21472</strain>
    </source>
</reference>
<dbReference type="EMBL" id="JAPZBO010000010">
    <property type="protein sequence ID" value="KAJ5299961.1"/>
    <property type="molecule type" value="Genomic_DNA"/>
</dbReference>
<evidence type="ECO:0000256" key="4">
    <source>
        <dbReference type="SAM" id="Phobius"/>
    </source>
</evidence>
<dbReference type="AlphaFoldDB" id="A0A9W9TZM1"/>
<dbReference type="PANTHER" id="PTHR11360:SF315">
    <property type="entry name" value="TRANSPORTER MCH2-RELATED"/>
    <property type="match status" value="1"/>
</dbReference>
<dbReference type="Pfam" id="PF07690">
    <property type="entry name" value="MFS_1"/>
    <property type="match status" value="1"/>
</dbReference>
<dbReference type="SUPFAM" id="SSF103473">
    <property type="entry name" value="MFS general substrate transporter"/>
    <property type="match status" value="1"/>
</dbReference>
<feature type="transmembrane region" description="Helical" evidence="4">
    <location>
        <begin position="147"/>
        <end position="173"/>
    </location>
</feature>
<organism evidence="5 6">
    <name type="scientific">Penicillium atrosanguineum</name>
    <dbReference type="NCBI Taxonomy" id="1132637"/>
    <lineage>
        <taxon>Eukaryota</taxon>
        <taxon>Fungi</taxon>
        <taxon>Dikarya</taxon>
        <taxon>Ascomycota</taxon>
        <taxon>Pezizomycotina</taxon>
        <taxon>Eurotiomycetes</taxon>
        <taxon>Eurotiomycetidae</taxon>
        <taxon>Eurotiales</taxon>
        <taxon>Aspergillaceae</taxon>
        <taxon>Penicillium</taxon>
    </lineage>
</organism>
<feature type="transmembrane region" description="Helical" evidence="4">
    <location>
        <begin position="415"/>
        <end position="436"/>
    </location>
</feature>
<evidence type="ECO:0000313" key="6">
    <source>
        <dbReference type="Proteomes" id="UP001147746"/>
    </source>
</evidence>
<dbReference type="InterPro" id="IPR050327">
    <property type="entry name" value="Proton-linked_MCT"/>
</dbReference>
<keyword evidence="6" id="KW-1185">Reference proteome</keyword>
<gene>
    <name evidence="5" type="ORF">N7476_011518</name>
</gene>
<protein>
    <submittedName>
        <fullName evidence="5">Major facilitator superfamily domain-containing protein</fullName>
    </submittedName>
</protein>
<dbReference type="GO" id="GO:0016020">
    <property type="term" value="C:membrane"/>
    <property type="evidence" value="ECO:0007669"/>
    <property type="project" value="UniProtKB-SubCell"/>
</dbReference>
<evidence type="ECO:0000256" key="2">
    <source>
        <dbReference type="ARBA" id="ARBA00006727"/>
    </source>
</evidence>
<feature type="region of interest" description="Disordered" evidence="3">
    <location>
        <begin position="1"/>
        <end position="40"/>
    </location>
</feature>
<feature type="transmembrane region" description="Helical" evidence="4">
    <location>
        <begin position="321"/>
        <end position="339"/>
    </location>
</feature>
<dbReference type="PROSITE" id="PS50850">
    <property type="entry name" value="MFS"/>
    <property type="match status" value="1"/>
</dbReference>
<feature type="transmembrane region" description="Helical" evidence="4">
    <location>
        <begin position="256"/>
        <end position="277"/>
    </location>
</feature>
<dbReference type="CDD" id="cd17352">
    <property type="entry name" value="MFS_MCT_SLC16"/>
    <property type="match status" value="1"/>
</dbReference>
<feature type="transmembrane region" description="Helical" evidence="4">
    <location>
        <begin position="345"/>
        <end position="364"/>
    </location>
</feature>
<feature type="transmembrane region" description="Helical" evidence="4">
    <location>
        <begin position="211"/>
        <end position="231"/>
    </location>
</feature>
<evidence type="ECO:0000256" key="1">
    <source>
        <dbReference type="ARBA" id="ARBA00004141"/>
    </source>
</evidence>
<keyword evidence="4" id="KW-0472">Membrane</keyword>
<dbReference type="PANTHER" id="PTHR11360">
    <property type="entry name" value="MONOCARBOXYLATE TRANSPORTER"/>
    <property type="match status" value="1"/>
</dbReference>
<dbReference type="OrthoDB" id="6499973at2759"/>
<dbReference type="InterPro" id="IPR020846">
    <property type="entry name" value="MFS_dom"/>
</dbReference>
<feature type="transmembrane region" description="Helical" evidence="4">
    <location>
        <begin position="93"/>
        <end position="115"/>
    </location>
</feature>
<sequence>MVTIESRMISSTASCGRSRDESSDTAVELDTGNIRSPAEESMKPLPEGGYGWVCVASVFLINAHTWGVNSAYGVLLSYYLSDHTFPNTSALEYAFVGGLSIAMAFVVSPLSTYIVHHYGMRPALSIGSVLVAVSLITTSFAQKTWQLFLSQGVCFGLGMGFAFVGSVGVVSHWFHKRRSLVNGIVAGGSGIGGLTYSLAVNAMITRLGYPWAMRILGIICFVVNLVCGNLLRLPPNYHPKVNQSLMKIGLFKKPEYIFYLAWGLFSGLGYIALLFSLSSYAVAVGMTQQTGSIASALLSLGQALGRPLVGILSDHFGRIEVPLYASMLAGLFCLVIWPFSDSTGVLYFFSIIVGLESGTLWAAAAPIAAEIVGLADLSGALGFFWLVLAPPTAVAEPIAVQLRDSTANSYPYLRVQLFTGFMYIGAGLWLICLKVWRAKSNE</sequence>
<dbReference type="InterPro" id="IPR011701">
    <property type="entry name" value="MFS"/>
</dbReference>
<dbReference type="GO" id="GO:0022857">
    <property type="term" value="F:transmembrane transporter activity"/>
    <property type="evidence" value="ECO:0007669"/>
    <property type="project" value="InterPro"/>
</dbReference>
<dbReference type="Gene3D" id="1.20.1250.20">
    <property type="entry name" value="MFS general substrate transporter like domains"/>
    <property type="match status" value="2"/>
</dbReference>
<keyword evidence="4" id="KW-0812">Transmembrane</keyword>
<dbReference type="InterPro" id="IPR036259">
    <property type="entry name" value="MFS_trans_sf"/>
</dbReference>
<evidence type="ECO:0000256" key="3">
    <source>
        <dbReference type="SAM" id="MobiDB-lite"/>
    </source>
</evidence>
<feature type="transmembrane region" description="Helical" evidence="4">
    <location>
        <begin position="50"/>
        <end position="73"/>
    </location>
</feature>
<evidence type="ECO:0000313" key="5">
    <source>
        <dbReference type="EMBL" id="KAJ5299961.1"/>
    </source>
</evidence>